<sequence>MKTRKMVVLVMISTLIGLGGCFTGCSGEDGDLGPQGPQGDQGIQGEQGIKGDQGDPGTANVIYSDWISRNFLNPNASSQNAQGLATIDTSEVNTNTDVILVYGKRNDNTVYQLPYIHAPQEEYYGFALFESDNGSYYSLQIRVNSLNGESRVYTFFSDFRYVIIPGGHTVQDTEGGSKRKKYTQMSYKEIKELFDFKE</sequence>
<evidence type="ECO:0000313" key="4">
    <source>
        <dbReference type="Proteomes" id="UP001597459"/>
    </source>
</evidence>
<dbReference type="Gene3D" id="1.20.5.320">
    <property type="entry name" value="6-Phosphogluconate Dehydrogenase, domain 3"/>
    <property type="match status" value="1"/>
</dbReference>
<accession>A0ABW5N9C1</accession>
<dbReference type="Proteomes" id="UP001597459">
    <property type="component" value="Unassembled WGS sequence"/>
</dbReference>
<proteinExistence type="predicted"/>
<keyword evidence="4" id="KW-1185">Reference proteome</keyword>
<evidence type="ECO:0000256" key="1">
    <source>
        <dbReference type="SAM" id="MobiDB-lite"/>
    </source>
</evidence>
<dbReference type="EMBL" id="JBHULX010000004">
    <property type="protein sequence ID" value="MFD2590798.1"/>
    <property type="molecule type" value="Genomic_DNA"/>
</dbReference>
<dbReference type="RefSeq" id="WP_378257144.1">
    <property type="nucleotide sequence ID" value="NZ_JBHSJV010000001.1"/>
</dbReference>
<dbReference type="PROSITE" id="PS51257">
    <property type="entry name" value="PROKAR_LIPOPROTEIN"/>
    <property type="match status" value="1"/>
</dbReference>
<keyword evidence="2" id="KW-0732">Signal</keyword>
<evidence type="ECO:0000256" key="2">
    <source>
        <dbReference type="SAM" id="SignalP"/>
    </source>
</evidence>
<feature type="region of interest" description="Disordered" evidence="1">
    <location>
        <begin position="29"/>
        <end position="55"/>
    </location>
</feature>
<feature type="compositionally biased region" description="Low complexity" evidence="1">
    <location>
        <begin position="32"/>
        <end position="47"/>
    </location>
</feature>
<gene>
    <name evidence="3" type="ORF">ACFSTE_08120</name>
</gene>
<comment type="caution">
    <text evidence="3">The sequence shown here is derived from an EMBL/GenBank/DDBJ whole genome shotgun (WGS) entry which is preliminary data.</text>
</comment>
<organism evidence="3 4">
    <name type="scientific">Aquimarina hainanensis</name>
    <dbReference type="NCBI Taxonomy" id="1578017"/>
    <lineage>
        <taxon>Bacteria</taxon>
        <taxon>Pseudomonadati</taxon>
        <taxon>Bacteroidota</taxon>
        <taxon>Flavobacteriia</taxon>
        <taxon>Flavobacteriales</taxon>
        <taxon>Flavobacteriaceae</taxon>
        <taxon>Aquimarina</taxon>
    </lineage>
</organism>
<evidence type="ECO:0000313" key="3">
    <source>
        <dbReference type="EMBL" id="MFD2590798.1"/>
    </source>
</evidence>
<protein>
    <submittedName>
        <fullName evidence="3">Collagen-like protein</fullName>
    </submittedName>
</protein>
<feature type="chain" id="PRO_5045458739" evidence="2">
    <location>
        <begin position="20"/>
        <end position="198"/>
    </location>
</feature>
<name>A0ABW5N9C1_9FLAO</name>
<reference evidence="4" key="1">
    <citation type="journal article" date="2019" name="Int. J. Syst. Evol. Microbiol.">
        <title>The Global Catalogue of Microorganisms (GCM) 10K type strain sequencing project: providing services to taxonomists for standard genome sequencing and annotation.</title>
        <authorList>
            <consortium name="The Broad Institute Genomics Platform"/>
            <consortium name="The Broad Institute Genome Sequencing Center for Infectious Disease"/>
            <person name="Wu L."/>
            <person name="Ma J."/>
        </authorList>
    </citation>
    <scope>NUCLEOTIDE SEQUENCE [LARGE SCALE GENOMIC DNA]</scope>
    <source>
        <strain evidence="4">KCTC 42423</strain>
    </source>
</reference>
<feature type="signal peptide" evidence="2">
    <location>
        <begin position="1"/>
        <end position="19"/>
    </location>
</feature>